<keyword evidence="1" id="KW-0812">Transmembrane</keyword>
<accession>A0ABQ0MZU5</accession>
<feature type="transmembrane region" description="Helical" evidence="1">
    <location>
        <begin position="6"/>
        <end position="23"/>
    </location>
</feature>
<organism evidence="2 3">
    <name type="scientific">Colwellia marinimaniae</name>
    <dbReference type="NCBI Taxonomy" id="1513592"/>
    <lineage>
        <taxon>Bacteria</taxon>
        <taxon>Pseudomonadati</taxon>
        <taxon>Pseudomonadota</taxon>
        <taxon>Gammaproteobacteria</taxon>
        <taxon>Alteromonadales</taxon>
        <taxon>Colwelliaceae</taxon>
        <taxon>Colwellia</taxon>
    </lineage>
</organism>
<protein>
    <submittedName>
        <fullName evidence="2">Uncharacterized protein</fullName>
    </submittedName>
</protein>
<evidence type="ECO:0000313" key="3">
    <source>
        <dbReference type="Proteomes" id="UP000197068"/>
    </source>
</evidence>
<dbReference type="EMBL" id="BDQM01000055">
    <property type="protein sequence ID" value="GAW97898.1"/>
    <property type="molecule type" value="Genomic_DNA"/>
</dbReference>
<sequence>MSLLINVVFVYFAVAIAKFILLLPVTYKQARFIAQICESEQNFVLLNIQMVMSYVLVVLIWPYCLMSEKWQFFCFQPFNREAKAAIASALDIDLENINQEGSDDE</sequence>
<keyword evidence="3" id="KW-1185">Reference proteome</keyword>
<evidence type="ECO:0000313" key="2">
    <source>
        <dbReference type="EMBL" id="GAW97898.1"/>
    </source>
</evidence>
<comment type="caution">
    <text evidence="2">The sequence shown here is derived from an EMBL/GenBank/DDBJ whole genome shotgun (WGS) entry which is preliminary data.</text>
</comment>
<dbReference type="Proteomes" id="UP000197068">
    <property type="component" value="Unassembled WGS sequence"/>
</dbReference>
<reference evidence="2 3" key="1">
    <citation type="submission" date="2017-06" db="EMBL/GenBank/DDBJ databases">
        <title>Whole Genome Sequences of Colwellia marinimaniae MTCD1.</title>
        <authorList>
            <person name="Kusumoto H."/>
            <person name="Inoue M."/>
            <person name="Tanikawa K."/>
            <person name="Maeji H."/>
            <person name="Cameron J.H."/>
            <person name="Bartlett D.H."/>
        </authorList>
    </citation>
    <scope>NUCLEOTIDE SEQUENCE [LARGE SCALE GENOMIC DNA]</scope>
    <source>
        <strain evidence="2 3">MTCD1</strain>
    </source>
</reference>
<proteinExistence type="predicted"/>
<evidence type="ECO:0000256" key="1">
    <source>
        <dbReference type="SAM" id="Phobius"/>
    </source>
</evidence>
<dbReference type="RefSeq" id="WP_057180691.1">
    <property type="nucleotide sequence ID" value="NZ_BDQM01000055.1"/>
</dbReference>
<keyword evidence="1" id="KW-0472">Membrane</keyword>
<keyword evidence="1" id="KW-1133">Transmembrane helix</keyword>
<name>A0ABQ0MZU5_9GAMM</name>
<feature type="transmembrane region" description="Helical" evidence="1">
    <location>
        <begin position="44"/>
        <end position="63"/>
    </location>
</feature>
<gene>
    <name evidence="2" type="ORF">MTCD1_03547</name>
</gene>